<gene>
    <name evidence="2" type="ORF">B5G02_08715</name>
</gene>
<feature type="transmembrane region" description="Helical" evidence="1">
    <location>
        <begin position="307"/>
        <end position="328"/>
    </location>
</feature>
<feature type="transmembrane region" description="Helical" evidence="1">
    <location>
        <begin position="211"/>
        <end position="229"/>
    </location>
</feature>
<accession>A0A1Y3XSK5</accession>
<feature type="transmembrane region" description="Helical" evidence="1">
    <location>
        <begin position="73"/>
        <end position="95"/>
    </location>
</feature>
<keyword evidence="3" id="KW-1185">Reference proteome</keyword>
<evidence type="ECO:0000313" key="2">
    <source>
        <dbReference type="EMBL" id="OUN86247.1"/>
    </source>
</evidence>
<protein>
    <recommendedName>
        <fullName evidence="4">EpsG family protein</fullName>
    </recommendedName>
</protein>
<keyword evidence="1" id="KW-0472">Membrane</keyword>
<reference evidence="3" key="1">
    <citation type="submission" date="2017-04" db="EMBL/GenBank/DDBJ databases">
        <title>Function of individual gut microbiota members based on whole genome sequencing of pure cultures obtained from chicken caecum.</title>
        <authorList>
            <person name="Medvecky M."/>
            <person name="Cejkova D."/>
            <person name="Polansky O."/>
            <person name="Karasova D."/>
            <person name="Kubasova T."/>
            <person name="Cizek A."/>
            <person name="Rychlik I."/>
        </authorList>
    </citation>
    <scope>NUCLEOTIDE SEQUENCE [LARGE SCALE GENOMIC DNA]</scope>
    <source>
        <strain evidence="3">An5</strain>
    </source>
</reference>
<dbReference type="Proteomes" id="UP000195781">
    <property type="component" value="Unassembled WGS sequence"/>
</dbReference>
<keyword evidence="1" id="KW-0812">Transmembrane</keyword>
<evidence type="ECO:0008006" key="4">
    <source>
        <dbReference type="Google" id="ProtNLM"/>
    </source>
</evidence>
<feature type="transmembrane region" description="Helical" evidence="1">
    <location>
        <begin position="101"/>
        <end position="120"/>
    </location>
</feature>
<name>A0A1Y3XSK5_9ACTN</name>
<dbReference type="RefSeq" id="WP_094335933.1">
    <property type="nucleotide sequence ID" value="NZ_NFIE01000021.1"/>
</dbReference>
<keyword evidence="1" id="KW-1133">Transmembrane helix</keyword>
<feature type="transmembrane region" description="Helical" evidence="1">
    <location>
        <begin position="33"/>
        <end position="52"/>
    </location>
</feature>
<evidence type="ECO:0000313" key="3">
    <source>
        <dbReference type="Proteomes" id="UP000195781"/>
    </source>
</evidence>
<evidence type="ECO:0000256" key="1">
    <source>
        <dbReference type="SAM" id="Phobius"/>
    </source>
</evidence>
<dbReference type="AlphaFoldDB" id="A0A1Y3XSK5"/>
<feature type="transmembrane region" description="Helical" evidence="1">
    <location>
        <begin position="132"/>
        <end position="153"/>
    </location>
</feature>
<feature type="transmembrane region" description="Helical" evidence="1">
    <location>
        <begin position="178"/>
        <end position="199"/>
    </location>
</feature>
<sequence>MYVLASLSAVFFPLLAPIYICFALRGRQSPFLTAVAIGMLFGILASCIDTVVQSDLDRYASLIDSFRGLTLLEAANMGGSYSGQIVYTLIFWLLANLRLGFLLNFIVGFVAYSVPAYIIFDYCLREKTDRWHALIILCSYIVLVPFFNMISYVRSTLAFSIVLMAAYLDLYRGKKSPIIYILYISAPLLHYSTLPIVALSFVAKAHIRSSILYLFGALIITIVPIVVAIQPVISLVFGGIPGLSIIASAANRLALYVRSTGDVWAIASQNSSLISGYRFLYMGMSLLGLFMYGRLDGKEKFAPFYRLIFLWCLLTVSVGLFITFDVFFRYAMPLAVLVLLIKGEQIKGYFGLIVNSAFAIMIIASGFVQIAYLADIVDVTYFAYHFLLGVAGFIR</sequence>
<proteinExistence type="predicted"/>
<organism evidence="2 3">
    <name type="scientific">[Collinsella] massiliensis</name>
    <dbReference type="NCBI Taxonomy" id="1232426"/>
    <lineage>
        <taxon>Bacteria</taxon>
        <taxon>Bacillati</taxon>
        <taxon>Actinomycetota</taxon>
        <taxon>Coriobacteriia</taxon>
        <taxon>Coriobacteriales</taxon>
        <taxon>Coriobacteriaceae</taxon>
        <taxon>Enorma</taxon>
    </lineage>
</organism>
<feature type="transmembrane region" description="Helical" evidence="1">
    <location>
        <begin position="235"/>
        <end position="255"/>
    </location>
</feature>
<feature type="transmembrane region" description="Helical" evidence="1">
    <location>
        <begin position="276"/>
        <end position="295"/>
    </location>
</feature>
<dbReference type="EMBL" id="NFIE01000021">
    <property type="protein sequence ID" value="OUN86247.1"/>
    <property type="molecule type" value="Genomic_DNA"/>
</dbReference>
<comment type="caution">
    <text evidence="2">The sequence shown here is derived from an EMBL/GenBank/DDBJ whole genome shotgun (WGS) entry which is preliminary data.</text>
</comment>
<feature type="transmembrane region" description="Helical" evidence="1">
    <location>
        <begin position="376"/>
        <end position="394"/>
    </location>
</feature>
<feature type="transmembrane region" description="Helical" evidence="1">
    <location>
        <begin position="349"/>
        <end position="370"/>
    </location>
</feature>